<dbReference type="GO" id="GO:0008477">
    <property type="term" value="F:purine nucleosidase activity"/>
    <property type="evidence" value="ECO:0007669"/>
    <property type="project" value="TreeGrafter"/>
</dbReference>
<comment type="caution">
    <text evidence="4">The sequence shown here is derived from an EMBL/GenBank/DDBJ whole genome shotgun (WGS) entry which is preliminary data.</text>
</comment>
<name>A0A7W8H827_9FIRM</name>
<dbReference type="Pfam" id="PF01156">
    <property type="entry name" value="IU_nuc_hydro"/>
    <property type="match status" value="1"/>
</dbReference>
<sequence>MTNIATLFTTYPDAAGLLKGLYVMNGYFDEAPLPEPYYNWNSWADPLASKIVFSSNVSVHRAIPLEVTDTLTIEAKQARVLLNSGSDLMKSVFSFGGAWLEKSEKLTLHDPLAAVSVFYPDICSFERGNVQVETNFESNMGGTSFAPSQKGNVEIARTVDREQFYRILSTTLCGENKKVKQRHIPQLVVSRAKSVGTVGEAWLANLDNMVSELEKEWHISGEDALSGGTHALVANADGENGEKYVLKIDMPEDLGGEFSKEISVLKTANGKSYTKLYAYDIERKACLLERLGKPIDKLDYTVQEKLQIICMALQKVWELPVENAELTTGDTSWFNEFLESGYEKLNHPCPRKVIEQALVYLKSRTENENPDEFVMLHGDAHGENTLKSLTGEGFKFIDPDGIFYEKAYDLGVLMREWREEYEPEPMKAGKERCSYLHHLTSVPEQEIWEWGYIQMVSTAFVMLQIGQEETGHKMLHIAECRNNKSNPV</sequence>
<dbReference type="SUPFAM" id="SSF53590">
    <property type="entry name" value="Nucleoside hydrolase"/>
    <property type="match status" value="1"/>
</dbReference>
<dbReference type="GO" id="GO:0006152">
    <property type="term" value="P:purine nucleoside catabolic process"/>
    <property type="evidence" value="ECO:0007669"/>
    <property type="project" value="TreeGrafter"/>
</dbReference>
<dbReference type="PANTHER" id="PTHR12304">
    <property type="entry name" value="INOSINE-URIDINE PREFERRING NUCLEOSIDE HYDROLASE"/>
    <property type="match status" value="1"/>
</dbReference>
<keyword evidence="2" id="KW-0326">Glycosidase</keyword>
<dbReference type="GO" id="GO:0005829">
    <property type="term" value="C:cytosol"/>
    <property type="evidence" value="ECO:0007669"/>
    <property type="project" value="TreeGrafter"/>
</dbReference>
<dbReference type="GO" id="GO:0016301">
    <property type="term" value="F:kinase activity"/>
    <property type="evidence" value="ECO:0007669"/>
    <property type="project" value="UniProtKB-KW"/>
</dbReference>
<dbReference type="InterPro" id="IPR023186">
    <property type="entry name" value="IUNH"/>
</dbReference>
<keyword evidence="4" id="KW-0808">Transferase</keyword>
<gene>
    <name evidence="4" type="ORF">HNP82_000571</name>
</gene>
<evidence type="ECO:0000256" key="1">
    <source>
        <dbReference type="ARBA" id="ARBA00022801"/>
    </source>
</evidence>
<dbReference type="InterPro" id="IPR036452">
    <property type="entry name" value="Ribo_hydro-like"/>
</dbReference>
<keyword evidence="5" id="KW-1185">Reference proteome</keyword>
<dbReference type="Gene3D" id="3.90.245.10">
    <property type="entry name" value="Ribonucleoside hydrolase-like"/>
    <property type="match status" value="1"/>
</dbReference>
<accession>A0A7W8H827</accession>
<dbReference type="AlphaFoldDB" id="A0A7W8H827"/>
<reference evidence="4 5" key="1">
    <citation type="submission" date="2020-08" db="EMBL/GenBank/DDBJ databases">
        <title>Genomic Encyclopedia of Type Strains, Phase IV (KMG-IV): sequencing the most valuable type-strain genomes for metagenomic binning, comparative biology and taxonomic classification.</title>
        <authorList>
            <person name="Goeker M."/>
        </authorList>
    </citation>
    <scope>NUCLEOTIDE SEQUENCE [LARGE SCALE GENOMIC DNA]</scope>
    <source>
        <strain evidence="4 5">DSM 106146</strain>
    </source>
</reference>
<dbReference type="SUPFAM" id="SSF56112">
    <property type="entry name" value="Protein kinase-like (PK-like)"/>
    <property type="match status" value="1"/>
</dbReference>
<dbReference type="EMBL" id="JACHFW010000002">
    <property type="protein sequence ID" value="MBB5263473.1"/>
    <property type="molecule type" value="Genomic_DNA"/>
</dbReference>
<protein>
    <submittedName>
        <fullName evidence="4">Streptomycin 6-kinase</fullName>
    </submittedName>
</protein>
<dbReference type="GO" id="GO:0016773">
    <property type="term" value="F:phosphotransferase activity, alcohol group as acceptor"/>
    <property type="evidence" value="ECO:0007669"/>
    <property type="project" value="InterPro"/>
</dbReference>
<dbReference type="GO" id="GO:0019748">
    <property type="term" value="P:secondary metabolic process"/>
    <property type="evidence" value="ECO:0007669"/>
    <property type="project" value="InterPro"/>
</dbReference>
<dbReference type="Proteomes" id="UP000543642">
    <property type="component" value="Unassembled WGS sequence"/>
</dbReference>
<evidence type="ECO:0000256" key="2">
    <source>
        <dbReference type="ARBA" id="ARBA00023295"/>
    </source>
</evidence>
<dbReference type="PANTHER" id="PTHR12304:SF4">
    <property type="entry name" value="URIDINE NUCLEOSIDASE"/>
    <property type="match status" value="1"/>
</dbReference>
<evidence type="ECO:0000259" key="3">
    <source>
        <dbReference type="Pfam" id="PF01156"/>
    </source>
</evidence>
<organism evidence="4 5">
    <name type="scientific">Catenibacillus scindens</name>
    <dbReference type="NCBI Taxonomy" id="673271"/>
    <lineage>
        <taxon>Bacteria</taxon>
        <taxon>Bacillati</taxon>
        <taxon>Bacillota</taxon>
        <taxon>Clostridia</taxon>
        <taxon>Lachnospirales</taxon>
        <taxon>Lachnospiraceae</taxon>
        <taxon>Catenibacillus</taxon>
    </lineage>
</organism>
<dbReference type="InterPro" id="IPR006748">
    <property type="entry name" value="NH2Glyco/OHUrea_AB-resist_kin"/>
</dbReference>
<keyword evidence="1" id="KW-0378">Hydrolase</keyword>
<dbReference type="InterPro" id="IPR011009">
    <property type="entry name" value="Kinase-like_dom_sf"/>
</dbReference>
<feature type="domain" description="Inosine/uridine-preferring nucleoside hydrolase" evidence="3">
    <location>
        <begin position="1"/>
        <end position="165"/>
    </location>
</feature>
<dbReference type="Pfam" id="PF04655">
    <property type="entry name" value="APH_6_hur"/>
    <property type="match status" value="1"/>
</dbReference>
<proteinExistence type="predicted"/>
<dbReference type="InterPro" id="IPR001910">
    <property type="entry name" value="Inosine/uridine_hydrolase_dom"/>
</dbReference>
<keyword evidence="4" id="KW-0418">Kinase</keyword>
<evidence type="ECO:0000313" key="4">
    <source>
        <dbReference type="EMBL" id="MBB5263473.1"/>
    </source>
</evidence>
<evidence type="ECO:0000313" key="5">
    <source>
        <dbReference type="Proteomes" id="UP000543642"/>
    </source>
</evidence>